<dbReference type="EMBL" id="LSMT01000118">
    <property type="protein sequence ID" value="PFX26783.1"/>
    <property type="molecule type" value="Genomic_DNA"/>
</dbReference>
<dbReference type="OrthoDB" id="419770at2759"/>
<keyword evidence="3 8" id="KW-0337">GPI-anchor biosynthesis</keyword>
<evidence type="ECO:0000256" key="4">
    <source>
        <dbReference type="ARBA" id="ARBA00022692"/>
    </source>
</evidence>
<dbReference type="GO" id="GO:0016788">
    <property type="term" value="F:hydrolase activity, acting on ester bonds"/>
    <property type="evidence" value="ECO:0007669"/>
    <property type="project" value="TreeGrafter"/>
</dbReference>
<feature type="transmembrane region" description="Helical" evidence="8">
    <location>
        <begin position="170"/>
        <end position="192"/>
    </location>
</feature>
<keyword evidence="6 8" id="KW-1133">Transmembrane helix</keyword>
<evidence type="ECO:0000256" key="5">
    <source>
        <dbReference type="ARBA" id="ARBA00022729"/>
    </source>
</evidence>
<evidence type="ECO:0000256" key="8">
    <source>
        <dbReference type="RuleBase" id="RU365066"/>
    </source>
</evidence>
<comment type="similarity">
    <text evidence="2 8">Belongs to the PGAP3 family.</text>
</comment>
<dbReference type="PANTHER" id="PTHR13148">
    <property type="entry name" value="PER1-RELATED"/>
    <property type="match status" value="1"/>
</dbReference>
<protein>
    <recommendedName>
        <fullName evidence="8">Post-GPI attachment to proteins factor 3</fullName>
    </recommendedName>
</protein>
<keyword evidence="5 8" id="KW-0732">Signal</keyword>
<reference evidence="10" key="1">
    <citation type="journal article" date="2017" name="bioRxiv">
        <title>Comparative analysis of the genomes of Stylophora pistillata and Acropora digitifera provides evidence for extensive differences between species of corals.</title>
        <authorList>
            <person name="Voolstra C.R."/>
            <person name="Li Y."/>
            <person name="Liew Y.J."/>
            <person name="Baumgarten S."/>
            <person name="Zoccola D."/>
            <person name="Flot J.-F."/>
            <person name="Tambutte S."/>
            <person name="Allemand D."/>
            <person name="Aranda M."/>
        </authorList>
    </citation>
    <scope>NUCLEOTIDE SEQUENCE [LARGE SCALE GENOMIC DNA]</scope>
</reference>
<feature type="transmembrane region" description="Helical" evidence="8">
    <location>
        <begin position="199"/>
        <end position="222"/>
    </location>
</feature>
<keyword evidence="8" id="KW-0333">Golgi apparatus</keyword>
<feature type="signal peptide" evidence="8">
    <location>
        <begin position="1"/>
        <end position="26"/>
    </location>
</feature>
<sequence>MKMSAIFFLIQSCILFIFLFCNSVESSRGDRSSKFHHCINTCFKGCDLDEYPGKLPIYLTLFWWDCPDECKYQCMHNITQSDVRNNRPVKQYYGKWPFVRFLGIQEPASVLFSIFNAIGHLLGWKMLRSTVPNSNYSMHLVWKANLVVSLNAWFWSTVFHTRDFNWTEKMDYFCATSLVMFSFFTCLMRFIGLENKCSCFLIGLLLCSIYSTHVFYLGFINFDYGYNMKFNVTIGVINLLSWLSWCLTHYKQQPYVWKCAFVSFGVFFLLGLELGDFPPILWTFDAHSLWHLGTSPLCYFWYSFLADDAKHQLSMQKKRRKSS</sequence>
<name>A0A2B4SCK8_STYPI</name>
<keyword evidence="4 8" id="KW-0812">Transmembrane</keyword>
<keyword evidence="10" id="KW-1185">Reference proteome</keyword>
<dbReference type="GO" id="GO:0000139">
    <property type="term" value="C:Golgi membrane"/>
    <property type="evidence" value="ECO:0007669"/>
    <property type="project" value="UniProtKB-SubCell"/>
</dbReference>
<comment type="caution">
    <text evidence="8">Lacks conserved residue(s) required for the propagation of feature annotation.</text>
</comment>
<evidence type="ECO:0000313" key="9">
    <source>
        <dbReference type="EMBL" id="PFX26783.1"/>
    </source>
</evidence>
<organism evidence="9 10">
    <name type="scientific">Stylophora pistillata</name>
    <name type="common">Smooth cauliflower coral</name>
    <dbReference type="NCBI Taxonomy" id="50429"/>
    <lineage>
        <taxon>Eukaryota</taxon>
        <taxon>Metazoa</taxon>
        <taxon>Cnidaria</taxon>
        <taxon>Anthozoa</taxon>
        <taxon>Hexacorallia</taxon>
        <taxon>Scleractinia</taxon>
        <taxon>Astrocoeniina</taxon>
        <taxon>Pocilloporidae</taxon>
        <taxon>Stylophora</taxon>
    </lineage>
</organism>
<evidence type="ECO:0000256" key="7">
    <source>
        <dbReference type="ARBA" id="ARBA00023136"/>
    </source>
</evidence>
<keyword evidence="7 8" id="KW-0472">Membrane</keyword>
<dbReference type="AlphaFoldDB" id="A0A2B4SCK8"/>
<dbReference type="PANTHER" id="PTHR13148:SF0">
    <property type="entry name" value="POST-GPI ATTACHMENT TO PROTEINS FACTOR 3"/>
    <property type="match status" value="1"/>
</dbReference>
<dbReference type="InterPro" id="IPR007217">
    <property type="entry name" value="Per1-like"/>
</dbReference>
<evidence type="ECO:0000256" key="2">
    <source>
        <dbReference type="ARBA" id="ARBA00006387"/>
    </source>
</evidence>
<dbReference type="Proteomes" id="UP000225706">
    <property type="component" value="Unassembled WGS sequence"/>
</dbReference>
<gene>
    <name evidence="9" type="primary">pgap3</name>
    <name evidence="9" type="ORF">AWC38_SpisGene8553</name>
</gene>
<comment type="function">
    <text evidence="8">Involved in the lipid remodeling steps of GPI-anchor maturation.</text>
</comment>
<proteinExistence type="inferred from homology"/>
<feature type="transmembrane region" description="Helical" evidence="8">
    <location>
        <begin position="139"/>
        <end position="158"/>
    </location>
</feature>
<dbReference type="GO" id="GO:0006506">
    <property type="term" value="P:GPI anchor biosynthetic process"/>
    <property type="evidence" value="ECO:0007669"/>
    <property type="project" value="UniProtKB-KW"/>
</dbReference>
<comment type="subcellular location">
    <subcellularLocation>
        <location evidence="1">Endomembrane system</location>
        <topology evidence="1">Multi-pass membrane protein</topology>
    </subcellularLocation>
    <subcellularLocation>
        <location evidence="8">Golgi apparatus membrane</location>
        <topology evidence="8">Multi-pass membrane protein</topology>
    </subcellularLocation>
</comment>
<evidence type="ECO:0000313" key="10">
    <source>
        <dbReference type="Proteomes" id="UP000225706"/>
    </source>
</evidence>
<accession>A0A2B4SCK8</accession>
<dbReference type="STRING" id="50429.A0A2B4SCK8"/>
<evidence type="ECO:0000256" key="3">
    <source>
        <dbReference type="ARBA" id="ARBA00022502"/>
    </source>
</evidence>
<feature type="transmembrane region" description="Helical" evidence="8">
    <location>
        <begin position="255"/>
        <end position="275"/>
    </location>
</feature>
<feature type="chain" id="PRO_5016487699" description="Post-GPI attachment to proteins factor 3" evidence="8">
    <location>
        <begin position="27"/>
        <end position="323"/>
    </location>
</feature>
<dbReference type="Pfam" id="PF04080">
    <property type="entry name" value="Per1"/>
    <property type="match status" value="1"/>
</dbReference>
<comment type="caution">
    <text evidence="9">The sequence shown here is derived from an EMBL/GenBank/DDBJ whole genome shotgun (WGS) entry which is preliminary data.</text>
</comment>
<feature type="transmembrane region" description="Helical" evidence="8">
    <location>
        <begin position="228"/>
        <end position="248"/>
    </location>
</feature>
<dbReference type="GO" id="GO:0005789">
    <property type="term" value="C:endoplasmic reticulum membrane"/>
    <property type="evidence" value="ECO:0007669"/>
    <property type="project" value="TreeGrafter"/>
</dbReference>
<evidence type="ECO:0000256" key="6">
    <source>
        <dbReference type="ARBA" id="ARBA00022989"/>
    </source>
</evidence>
<evidence type="ECO:0000256" key="1">
    <source>
        <dbReference type="ARBA" id="ARBA00004127"/>
    </source>
</evidence>
<feature type="transmembrane region" description="Helical" evidence="8">
    <location>
        <begin position="287"/>
        <end position="305"/>
    </location>
</feature>